<feature type="compositionally biased region" description="Basic residues" evidence="1">
    <location>
        <begin position="746"/>
        <end position="760"/>
    </location>
</feature>
<feature type="compositionally biased region" description="Polar residues" evidence="1">
    <location>
        <begin position="761"/>
        <end position="772"/>
    </location>
</feature>
<feature type="domain" description="Exonuclease" evidence="2">
    <location>
        <begin position="79"/>
        <end position="111"/>
    </location>
</feature>
<name>A0AAW1VJZ0_RUBAR</name>
<organism evidence="3 4">
    <name type="scientific">Rubus argutus</name>
    <name type="common">Southern blackberry</name>
    <dbReference type="NCBI Taxonomy" id="59490"/>
    <lineage>
        <taxon>Eukaryota</taxon>
        <taxon>Viridiplantae</taxon>
        <taxon>Streptophyta</taxon>
        <taxon>Embryophyta</taxon>
        <taxon>Tracheophyta</taxon>
        <taxon>Spermatophyta</taxon>
        <taxon>Magnoliopsida</taxon>
        <taxon>eudicotyledons</taxon>
        <taxon>Gunneridae</taxon>
        <taxon>Pentapetalae</taxon>
        <taxon>rosids</taxon>
        <taxon>fabids</taxon>
        <taxon>Rosales</taxon>
        <taxon>Rosaceae</taxon>
        <taxon>Rosoideae</taxon>
        <taxon>Rosoideae incertae sedis</taxon>
        <taxon>Rubus</taxon>
    </lineage>
</organism>
<dbReference type="InterPro" id="IPR013520">
    <property type="entry name" value="Ribonucl_H"/>
</dbReference>
<gene>
    <name evidence="3" type="ORF">M0R45_002238</name>
</gene>
<sequence length="783" mass="87628">MEHLANAFSVLQVTLKTTMIYEGRLLLPSRVQRTLGILQYAVSLNLFSSQGKRNKEVNHSDNILLANEKQCGEYKLPLVWIDLEMTGLNVEVDRILEIACIVTDGKLTKSIEVDDLSSGEAILITEKKREKNYRLSIGLGCVSWLIDQLRDFLKGKRQSSFRKFTGRFNSYQFWIEHHNNFNGSFLKFCKSVGGLIKTIILPLGRDAVGWRLMEANLSAIVYGVPKNSLGRDPLNNKRFQFESKAVESIQTYKEALQKQPVKNVLPQNKLLQVSSKKDENSIWQCSVVCKRKSIKSSWIETSKAISDILDKEVILYPFQCNKAMLFCSNVEEAEWVARHKKITVNIKDEVSLCRWKQKCNSHGKRKFIGDACGGYLETDYRTENFLSLFVARIKVKNNTCGLIPEFVDVIGNFEAFNVRINPVSLSSRKIAADDRKQMSTRIEKKSDGVFPRSSSGGFQISKKTTVENQKTVSGASGSGKPTSELRHAKGNIADGSCLQESRTEVAHLLAKKFYIDGLNDKVAITKPMGSQKVVETKHCGGGAAWQVGEYSGTKANLFFNTAPTCETVNRFKSLSPADFGGMQNPQTVANYRIANKSVLNCEDVWEEDKVVEETLVEDKSERYKGGDFSSEDFKNVESSFLIDELRDEYKELAVKGLNADLLEDSSLGMENLVDLAGILNDDSQVSSDSEEDDPVSSSEEEEDVCVLDSHEGILCDLFKDEDIQPELNSKGDRTEVVISESGKIMKKVKTRTASLHKRPTKTASNSASTSEGKTTERLEGHKE</sequence>
<dbReference type="Gene3D" id="3.30.420.10">
    <property type="entry name" value="Ribonuclease H-like superfamily/Ribonuclease H"/>
    <property type="match status" value="1"/>
</dbReference>
<dbReference type="GO" id="GO:0003676">
    <property type="term" value="F:nucleic acid binding"/>
    <property type="evidence" value="ECO:0007669"/>
    <property type="project" value="InterPro"/>
</dbReference>
<dbReference type="AlphaFoldDB" id="A0AAW1VJZ0"/>
<feature type="compositionally biased region" description="Polar residues" evidence="1">
    <location>
        <begin position="467"/>
        <end position="481"/>
    </location>
</feature>
<feature type="region of interest" description="Disordered" evidence="1">
    <location>
        <begin position="467"/>
        <end position="487"/>
    </location>
</feature>
<dbReference type="InterPro" id="IPR012337">
    <property type="entry name" value="RNaseH-like_sf"/>
</dbReference>
<dbReference type="EMBL" id="JBEDUW010000324">
    <property type="protein sequence ID" value="KAK9901181.1"/>
    <property type="molecule type" value="Genomic_DNA"/>
</dbReference>
<feature type="compositionally biased region" description="Acidic residues" evidence="1">
    <location>
        <begin position="688"/>
        <end position="704"/>
    </location>
</feature>
<dbReference type="Proteomes" id="UP001457282">
    <property type="component" value="Unassembled WGS sequence"/>
</dbReference>
<feature type="compositionally biased region" description="Basic and acidic residues" evidence="1">
    <location>
        <begin position="773"/>
        <end position="783"/>
    </location>
</feature>
<feature type="region of interest" description="Disordered" evidence="1">
    <location>
        <begin position="680"/>
        <end position="704"/>
    </location>
</feature>
<dbReference type="Pfam" id="PF00929">
    <property type="entry name" value="RNase_T"/>
    <property type="match status" value="1"/>
</dbReference>
<reference evidence="3 4" key="1">
    <citation type="journal article" date="2023" name="G3 (Bethesda)">
        <title>A chromosome-length genome assembly and annotation of blackberry (Rubus argutus, cv. 'Hillquist').</title>
        <authorList>
            <person name="Bruna T."/>
            <person name="Aryal R."/>
            <person name="Dudchenko O."/>
            <person name="Sargent D.J."/>
            <person name="Mead D."/>
            <person name="Buti M."/>
            <person name="Cavallini A."/>
            <person name="Hytonen T."/>
            <person name="Andres J."/>
            <person name="Pham M."/>
            <person name="Weisz D."/>
            <person name="Mascagni F."/>
            <person name="Usai G."/>
            <person name="Natali L."/>
            <person name="Bassil N."/>
            <person name="Fernandez G.E."/>
            <person name="Lomsadze A."/>
            <person name="Armour M."/>
            <person name="Olukolu B."/>
            <person name="Poorten T."/>
            <person name="Britton C."/>
            <person name="Davik J."/>
            <person name="Ashrafi H."/>
            <person name="Aiden E.L."/>
            <person name="Borodovsky M."/>
            <person name="Worthington M."/>
        </authorList>
    </citation>
    <scope>NUCLEOTIDE SEQUENCE [LARGE SCALE GENOMIC DNA]</scope>
    <source>
        <strain evidence="3">PI 553951</strain>
    </source>
</reference>
<feature type="region of interest" description="Disordered" evidence="1">
    <location>
        <begin position="746"/>
        <end position="783"/>
    </location>
</feature>
<evidence type="ECO:0000259" key="2">
    <source>
        <dbReference type="Pfam" id="PF00929"/>
    </source>
</evidence>
<accession>A0AAW1VJZ0</accession>
<keyword evidence="4" id="KW-1185">Reference proteome</keyword>
<dbReference type="InterPro" id="IPR036397">
    <property type="entry name" value="RNaseH_sf"/>
</dbReference>
<evidence type="ECO:0000313" key="3">
    <source>
        <dbReference type="EMBL" id="KAK9901181.1"/>
    </source>
</evidence>
<comment type="caution">
    <text evidence="3">The sequence shown here is derived from an EMBL/GenBank/DDBJ whole genome shotgun (WGS) entry which is preliminary data.</text>
</comment>
<evidence type="ECO:0000313" key="4">
    <source>
        <dbReference type="Proteomes" id="UP001457282"/>
    </source>
</evidence>
<protein>
    <recommendedName>
        <fullName evidence="2">Exonuclease domain-containing protein</fullName>
    </recommendedName>
</protein>
<proteinExistence type="predicted"/>
<dbReference type="SUPFAM" id="SSF53098">
    <property type="entry name" value="Ribonuclease H-like"/>
    <property type="match status" value="1"/>
</dbReference>
<evidence type="ECO:0000256" key="1">
    <source>
        <dbReference type="SAM" id="MobiDB-lite"/>
    </source>
</evidence>